<dbReference type="Gene3D" id="3.10.620.30">
    <property type="match status" value="1"/>
</dbReference>
<dbReference type="Pfam" id="PF01841">
    <property type="entry name" value="Transglut_core"/>
    <property type="match status" value="1"/>
</dbReference>
<keyword evidence="4" id="KW-1185">Reference proteome</keyword>
<gene>
    <name evidence="3" type="ORF">SR858_06540</name>
</gene>
<dbReference type="Gene3D" id="1.25.40.10">
    <property type="entry name" value="Tetratricopeptide repeat domain"/>
    <property type="match status" value="1"/>
</dbReference>
<dbReference type="InterPro" id="IPR038765">
    <property type="entry name" value="Papain-like_cys_pep_sf"/>
</dbReference>
<dbReference type="InterPro" id="IPR002931">
    <property type="entry name" value="Transglutaminase-like"/>
</dbReference>
<feature type="signal peptide" evidence="1">
    <location>
        <begin position="1"/>
        <end position="26"/>
    </location>
</feature>
<dbReference type="Proteomes" id="UP001326110">
    <property type="component" value="Chromosome"/>
</dbReference>
<dbReference type="Gene3D" id="2.60.40.3140">
    <property type="match status" value="1"/>
</dbReference>
<dbReference type="Pfam" id="PF12969">
    <property type="entry name" value="DUF3857"/>
    <property type="match status" value="1"/>
</dbReference>
<sequence>MRLSPALLPAAIVLVAANVTTQPVLAAPKAAVPRQDSTFIRNAPLPKWIAPLSAVPPAVQTGPVVLRLMETQAWAGPKPVVLVNRAVQVNDKSKLGEIGQYSLPYRPAYEKLSLHRVAILRGDTVLDRTATVNIRLLEQETSVATGFYMGVTSAQLLLDDVRVGDTLQIVYSTEGANPVFGSTWTDDYQWDRHIPQETRKLLVSHPAATPLHWREVSDAYPPGLAPVLERIGNIERLRFEGQALAPFSLDEGVPNDVVRTRMLQFSEYGSWQQVAQWANALFAPPLPASTARPAAKKPEAPSELVTLAQRFAGGANDTERASAALRWVQDEIRYFSVALGENSHRPQVPGEVLRRRFGDCKDKSVLLIALLAQMGIKAEPVLVNAQLPTYPRKSIAAPTVFDHAIVRVHLDGKTYFVDPTRVGEKALIPLLTTAVPGAAGLVVAPDTTDLIALPEEVVDQPVIERLESFVLDELDGDARLKVRISYRGNLAAPVRAALNGSSQTDLAKNVLADFDKLYPGAELVEGPTLEDSADGTTFSVLSGLRLPKPILQQNSLYVMRFDSKVLNGLLRIPGSLTRTLPLQMPMGRFQTRYRMQVQWPQRVKMMFSEGAVDIDNPFFDARQEFSWRGNELDYTIDYATKRAQVPAAEVPQLGAAVKNPALQSFGEGNVHFHEAFAINVGAEQLTVQDAIAMRNKTILASLGEAIKERSRSPMTAEVLGLKCAAVRHLVTAGDGGSGTLRYLPQMIADVAQQKGFDKERDLCLGQVYFSQLDYARALETFAKTDVKEDDAALLKQAWARMSLGNTAAAAGDSGRYAKAKLKQGKLLPSEAIQVALVFQHAHQPLPPDLQAYVDAVPDGAWPRPVLDYLAGKISQQALLGVAREFGPVKREMALNEAWFAIGSNLRAQGKAAEAIGALNYVADHGLRGFESTLLARSELALLTGTAAAAK</sequence>
<dbReference type="RefSeq" id="WP_322534509.1">
    <property type="nucleotide sequence ID" value="NZ_CP140152.1"/>
</dbReference>
<dbReference type="InterPro" id="IPR011990">
    <property type="entry name" value="TPR-like_helical_dom_sf"/>
</dbReference>
<feature type="domain" description="Transglutaminase-like" evidence="2">
    <location>
        <begin position="352"/>
        <end position="421"/>
    </location>
</feature>
<evidence type="ECO:0000313" key="4">
    <source>
        <dbReference type="Proteomes" id="UP001326110"/>
    </source>
</evidence>
<evidence type="ECO:0000256" key="1">
    <source>
        <dbReference type="SAM" id="SignalP"/>
    </source>
</evidence>
<evidence type="ECO:0000313" key="3">
    <source>
        <dbReference type="EMBL" id="WQH05989.1"/>
    </source>
</evidence>
<dbReference type="InterPro" id="IPR024618">
    <property type="entry name" value="DUF3857"/>
</dbReference>
<keyword evidence="1" id="KW-0732">Signal</keyword>
<name>A0ABZ0Y2Z9_9BURK</name>
<proteinExistence type="predicted"/>
<accession>A0ABZ0Y2Z9</accession>
<dbReference type="SMART" id="SM00460">
    <property type="entry name" value="TGc"/>
    <property type="match status" value="1"/>
</dbReference>
<dbReference type="EMBL" id="CP140152">
    <property type="protein sequence ID" value="WQH05989.1"/>
    <property type="molecule type" value="Genomic_DNA"/>
</dbReference>
<evidence type="ECO:0000259" key="2">
    <source>
        <dbReference type="SMART" id="SM00460"/>
    </source>
</evidence>
<organism evidence="3 4">
    <name type="scientific">Duganella zoogloeoides</name>
    <dbReference type="NCBI Taxonomy" id="75659"/>
    <lineage>
        <taxon>Bacteria</taxon>
        <taxon>Pseudomonadati</taxon>
        <taxon>Pseudomonadota</taxon>
        <taxon>Betaproteobacteria</taxon>
        <taxon>Burkholderiales</taxon>
        <taxon>Oxalobacteraceae</taxon>
        <taxon>Telluria group</taxon>
        <taxon>Duganella</taxon>
    </lineage>
</organism>
<dbReference type="SUPFAM" id="SSF54001">
    <property type="entry name" value="Cysteine proteinases"/>
    <property type="match status" value="1"/>
</dbReference>
<protein>
    <submittedName>
        <fullName evidence="3">DUF3857 domain-containing transglutaminase family protein</fullName>
    </submittedName>
</protein>
<reference evidence="3 4" key="1">
    <citation type="submission" date="2023-11" db="EMBL/GenBank/DDBJ databases">
        <title>MicrobeMod: A computational toolkit for identifying prokaryotic methylation and restriction-modification with nanopore sequencing.</title>
        <authorList>
            <person name="Crits-Christoph A."/>
            <person name="Kang S.C."/>
            <person name="Lee H."/>
            <person name="Ostrov N."/>
        </authorList>
    </citation>
    <scope>NUCLEOTIDE SEQUENCE [LARGE SCALE GENOMIC DNA]</scope>
    <source>
        <strain evidence="3 4">ATCC 25935</strain>
    </source>
</reference>
<feature type="chain" id="PRO_5046881763" evidence="1">
    <location>
        <begin position="27"/>
        <end position="950"/>
    </location>
</feature>